<feature type="compositionally biased region" description="Basic and acidic residues" evidence="1">
    <location>
        <begin position="226"/>
        <end position="235"/>
    </location>
</feature>
<sequence>MKWNNSILAFSLLLDSTRPSGLKHVHVPPLLSSSLAYSRTERGYHRACTMPPRPSSQQTKSLDLQNPNFAVIARRFTTSRYSVLKPARRIRDTSTEVDYIKALSLAEGRHNEREKLLAPFSAVISAQEIPNAFNMLDRRPVRRFRGLSRCVSSLAQRVLSKRMEQGGSFEDSSSKAQQTLSSTYFGKVSRRGGGQIEASEAYGERVNEWRSRRRPVSHGSGGICRVRRETQRRLPADSNGLPLSEGWGEVKGVGIGM</sequence>
<protein>
    <submittedName>
        <fullName evidence="2">Uncharacterized protein</fullName>
    </submittedName>
</protein>
<reference evidence="2 3" key="1">
    <citation type="journal article" date="2019" name="Nat. Ecol. Evol.">
        <title>Megaphylogeny resolves global patterns of mushroom evolution.</title>
        <authorList>
            <person name="Varga T."/>
            <person name="Krizsan K."/>
            <person name="Foldi C."/>
            <person name="Dima B."/>
            <person name="Sanchez-Garcia M."/>
            <person name="Sanchez-Ramirez S."/>
            <person name="Szollosi G.J."/>
            <person name="Szarkandi J.G."/>
            <person name="Papp V."/>
            <person name="Albert L."/>
            <person name="Andreopoulos W."/>
            <person name="Angelini C."/>
            <person name="Antonin V."/>
            <person name="Barry K.W."/>
            <person name="Bougher N.L."/>
            <person name="Buchanan P."/>
            <person name="Buyck B."/>
            <person name="Bense V."/>
            <person name="Catcheside P."/>
            <person name="Chovatia M."/>
            <person name="Cooper J."/>
            <person name="Damon W."/>
            <person name="Desjardin D."/>
            <person name="Finy P."/>
            <person name="Geml J."/>
            <person name="Haridas S."/>
            <person name="Hughes K."/>
            <person name="Justo A."/>
            <person name="Karasinski D."/>
            <person name="Kautmanova I."/>
            <person name="Kiss B."/>
            <person name="Kocsube S."/>
            <person name="Kotiranta H."/>
            <person name="LaButti K.M."/>
            <person name="Lechner B.E."/>
            <person name="Liimatainen K."/>
            <person name="Lipzen A."/>
            <person name="Lukacs Z."/>
            <person name="Mihaltcheva S."/>
            <person name="Morgado L.N."/>
            <person name="Niskanen T."/>
            <person name="Noordeloos M.E."/>
            <person name="Ohm R.A."/>
            <person name="Ortiz-Santana B."/>
            <person name="Ovrebo C."/>
            <person name="Racz N."/>
            <person name="Riley R."/>
            <person name="Savchenko A."/>
            <person name="Shiryaev A."/>
            <person name="Soop K."/>
            <person name="Spirin V."/>
            <person name="Szebenyi C."/>
            <person name="Tomsovsky M."/>
            <person name="Tulloss R.E."/>
            <person name="Uehling J."/>
            <person name="Grigoriev I.V."/>
            <person name="Vagvolgyi C."/>
            <person name="Papp T."/>
            <person name="Martin F.M."/>
            <person name="Miettinen O."/>
            <person name="Hibbett D.S."/>
            <person name="Nagy L.G."/>
        </authorList>
    </citation>
    <scope>NUCLEOTIDE SEQUENCE [LARGE SCALE GENOMIC DNA]</scope>
    <source>
        <strain evidence="2 3">FP101781</strain>
    </source>
</reference>
<name>A0A4Y7SQS8_COPMI</name>
<dbReference type="EMBL" id="QPFP01000070">
    <property type="protein sequence ID" value="TEB24152.1"/>
    <property type="molecule type" value="Genomic_DNA"/>
</dbReference>
<evidence type="ECO:0000313" key="3">
    <source>
        <dbReference type="Proteomes" id="UP000298030"/>
    </source>
</evidence>
<proteinExistence type="predicted"/>
<dbReference type="Proteomes" id="UP000298030">
    <property type="component" value="Unassembled WGS sequence"/>
</dbReference>
<keyword evidence="3" id="KW-1185">Reference proteome</keyword>
<comment type="caution">
    <text evidence="2">The sequence shown here is derived from an EMBL/GenBank/DDBJ whole genome shotgun (WGS) entry which is preliminary data.</text>
</comment>
<feature type="region of interest" description="Disordered" evidence="1">
    <location>
        <begin position="210"/>
        <end position="240"/>
    </location>
</feature>
<organism evidence="2 3">
    <name type="scientific">Coprinellus micaceus</name>
    <name type="common">Glistening ink-cap mushroom</name>
    <name type="synonym">Coprinus micaceus</name>
    <dbReference type="NCBI Taxonomy" id="71717"/>
    <lineage>
        <taxon>Eukaryota</taxon>
        <taxon>Fungi</taxon>
        <taxon>Dikarya</taxon>
        <taxon>Basidiomycota</taxon>
        <taxon>Agaricomycotina</taxon>
        <taxon>Agaricomycetes</taxon>
        <taxon>Agaricomycetidae</taxon>
        <taxon>Agaricales</taxon>
        <taxon>Agaricineae</taxon>
        <taxon>Psathyrellaceae</taxon>
        <taxon>Coprinellus</taxon>
    </lineage>
</organism>
<evidence type="ECO:0000313" key="2">
    <source>
        <dbReference type="EMBL" id="TEB24152.1"/>
    </source>
</evidence>
<gene>
    <name evidence="2" type="ORF">FA13DRAFT_1714901</name>
</gene>
<evidence type="ECO:0000256" key="1">
    <source>
        <dbReference type="SAM" id="MobiDB-lite"/>
    </source>
</evidence>
<dbReference type="AlphaFoldDB" id="A0A4Y7SQS8"/>
<accession>A0A4Y7SQS8</accession>